<reference evidence="1 2" key="1">
    <citation type="submission" date="2022-06" db="EMBL/GenBank/DDBJ databases">
        <authorList>
            <person name="Xuan X."/>
        </authorList>
    </citation>
    <scope>NUCLEOTIDE SEQUENCE [LARGE SCALE GENOMIC DNA]</scope>
    <source>
        <strain evidence="1 2">2V75</strain>
    </source>
</reference>
<dbReference type="SUPFAM" id="SSF109854">
    <property type="entry name" value="DinB/YfiT-like putative metalloenzymes"/>
    <property type="match status" value="1"/>
</dbReference>
<accession>A0ABT1AUI2</accession>
<dbReference type="Pfam" id="PF07609">
    <property type="entry name" value="DUF1572"/>
    <property type="match status" value="1"/>
</dbReference>
<evidence type="ECO:0000313" key="2">
    <source>
        <dbReference type="Proteomes" id="UP001206312"/>
    </source>
</evidence>
<comment type="caution">
    <text evidence="1">The sequence shown here is derived from an EMBL/GenBank/DDBJ whole genome shotgun (WGS) entry which is preliminary data.</text>
</comment>
<dbReference type="InterPro" id="IPR011466">
    <property type="entry name" value="DUF1572"/>
</dbReference>
<organism evidence="1 2">
    <name type="scientific">Robiginitalea marina</name>
    <dbReference type="NCBI Taxonomy" id="2954105"/>
    <lineage>
        <taxon>Bacteria</taxon>
        <taxon>Pseudomonadati</taxon>
        <taxon>Bacteroidota</taxon>
        <taxon>Flavobacteriia</taxon>
        <taxon>Flavobacteriales</taxon>
        <taxon>Flavobacteriaceae</taxon>
        <taxon>Robiginitalea</taxon>
    </lineage>
</organism>
<dbReference type="InterPro" id="IPR034660">
    <property type="entry name" value="DinB/YfiT-like"/>
</dbReference>
<sequence length="165" mass="18708">MAQVFRSEAIYRMEESVRMIRICLGTLDDAGFWHRPNEASNAVGQLLSHLSGNIRQYLLSGLGGLPDTRVRQREFDFPAPEGRQQVEERFFGVAREAIALISIVPEADLLQKRRVQGFELTGLGMVLHVVEHLSYHTGQIAYLTKVLKNRDLGFYDGIDLNIHND</sequence>
<evidence type="ECO:0000313" key="1">
    <source>
        <dbReference type="EMBL" id="MCO5723564.1"/>
    </source>
</evidence>
<proteinExistence type="predicted"/>
<name>A0ABT1AUI2_9FLAO</name>
<dbReference type="EMBL" id="JAMXIB010000001">
    <property type="protein sequence ID" value="MCO5723564.1"/>
    <property type="molecule type" value="Genomic_DNA"/>
</dbReference>
<dbReference type="RefSeq" id="WP_252739937.1">
    <property type="nucleotide sequence ID" value="NZ_JAMXIB010000001.1"/>
</dbReference>
<gene>
    <name evidence="1" type="ORF">NG653_01765</name>
</gene>
<protein>
    <submittedName>
        <fullName evidence="1">DUF1572 domain-containing protein</fullName>
    </submittedName>
</protein>
<keyword evidence="2" id="KW-1185">Reference proteome</keyword>
<dbReference type="Proteomes" id="UP001206312">
    <property type="component" value="Unassembled WGS sequence"/>
</dbReference>
<dbReference type="Gene3D" id="1.20.120.450">
    <property type="entry name" value="dinb family like domain"/>
    <property type="match status" value="1"/>
</dbReference>